<protein>
    <submittedName>
        <fullName evidence="2">RNA-dependent RNA polymerase</fullName>
    </submittedName>
</protein>
<evidence type="ECO:0000313" key="1">
    <source>
        <dbReference type="Proteomes" id="UP000887579"/>
    </source>
</evidence>
<evidence type="ECO:0000313" key="2">
    <source>
        <dbReference type="WBParaSite" id="ES5_v2.g19527.t1"/>
    </source>
</evidence>
<proteinExistence type="predicted"/>
<accession>A0AC34FQJ7</accession>
<organism evidence="1 2">
    <name type="scientific">Panagrolaimus sp. ES5</name>
    <dbReference type="NCBI Taxonomy" id="591445"/>
    <lineage>
        <taxon>Eukaryota</taxon>
        <taxon>Metazoa</taxon>
        <taxon>Ecdysozoa</taxon>
        <taxon>Nematoda</taxon>
        <taxon>Chromadorea</taxon>
        <taxon>Rhabditida</taxon>
        <taxon>Tylenchina</taxon>
        <taxon>Panagrolaimomorpha</taxon>
        <taxon>Panagrolaimoidea</taxon>
        <taxon>Panagrolaimidae</taxon>
        <taxon>Panagrolaimus</taxon>
    </lineage>
</organism>
<dbReference type="Proteomes" id="UP000887579">
    <property type="component" value="Unplaced"/>
</dbReference>
<reference evidence="2" key="1">
    <citation type="submission" date="2022-11" db="UniProtKB">
        <authorList>
            <consortium name="WormBaseParasite"/>
        </authorList>
    </citation>
    <scope>IDENTIFICATION</scope>
</reference>
<name>A0AC34FQJ7_9BILA</name>
<sequence>MVAIDPYNQNLVSNGGKYLVMFRDSQMKFKTRAESEIDFDVIKYSAPCPLKLHRSFIALLVALAKDQGRWQIVERRIHELFTDAFIDILKSFYDTNAFSKALRGLPKHFPIDKFYPEQLIQEPFFRSIVEVNAVSLSKQLNSKCQIPLPTALGRTVLGVLDETGTLQPGEVFFQYTEDVYSKSENPQLIVHQGKIGITKSPMFHLGDIRYATAVDNPYLYHHKDVIVFCNYGDRPLPDEIGGGDLDGDTFSVFWDPAFMLDHVEAADYPSPDTSYLQKVTVDELHHAHATFRMDYEQYNNLEQISNCYISHLALHHPDHVEVEKLAKNGDVAVNSFKSGVFADPIQPQQKPVYFPAFMNKRHEPSFQSSHILNNVHKRCAKIYLMVQLVQDNLCKKRMDKNVIEFEASEYTRNMYERYSLELTHLMDKFNVKTEAELFANVTLDSPGNFNSFKVTNKNEETTQEIIQTSLSKIIHQFRTTILNQFKPDWEYDMHERNEILSTYVIPTYQVSNEMRILGNEFQQLSENGKFLSFQYLIIEALNFPLNTNVNRSVTDHINNLIADYTSSDISNRGNQKELIATEALLIELAFSPVPSTFNEPYLNETIISYPSFVISVPSFYSDDFKNNFQRLKDICGVQDVAVRLRKTKGSFHHFTVACEGTLESCIKVEEKLTPYLPYEFSSLSFMQMRRRKTRAMQDILEDVFGFTPPPLSLHHSQTTPTRLDGPNQIGYRNENQQNNIDPRFGNENHERHATV</sequence>
<dbReference type="WBParaSite" id="ES5_v2.g19527.t1">
    <property type="protein sequence ID" value="ES5_v2.g19527.t1"/>
    <property type="gene ID" value="ES5_v2.g19527"/>
</dbReference>